<dbReference type="AlphaFoldDB" id="A0AAC9FD38"/>
<keyword evidence="5 7" id="KW-1133">Transmembrane helix</keyword>
<feature type="transmembrane region" description="Helical" evidence="7">
    <location>
        <begin position="60"/>
        <end position="81"/>
    </location>
</feature>
<organism evidence="9 11">
    <name type="scientific">Aminobacter aminovorans</name>
    <name type="common">Chelatobacter heintzii</name>
    <dbReference type="NCBI Taxonomy" id="83263"/>
    <lineage>
        <taxon>Bacteria</taxon>
        <taxon>Pseudomonadati</taxon>
        <taxon>Pseudomonadota</taxon>
        <taxon>Alphaproteobacteria</taxon>
        <taxon>Hyphomicrobiales</taxon>
        <taxon>Phyllobacteriaceae</taxon>
        <taxon>Aminobacter</taxon>
    </lineage>
</organism>
<feature type="domain" description="TRAP C4-dicarboxylate transport system permease DctM subunit" evidence="8">
    <location>
        <begin position="12"/>
        <end position="427"/>
    </location>
</feature>
<evidence type="ECO:0000256" key="5">
    <source>
        <dbReference type="ARBA" id="ARBA00022989"/>
    </source>
</evidence>
<evidence type="ECO:0000256" key="3">
    <source>
        <dbReference type="ARBA" id="ARBA00022519"/>
    </source>
</evidence>
<sequence length="437" mass="47125">MIWWQFLLLFFAGLGVLMVIGLPVAIAFLLVNLAGVFYLWGGVSGFNQLILSIDSSISTFVLVPVPMFILMGSIMFHSGIAQRMIEVLDQWLGFVAGRLSVLAIAARALLGTLTGMAMGSVAMLGSTLTPEMERRGYAKSMSIGPILASGGLAILIPPSTLAIILASLGGFSVAKILIGIIVPGILLAVLCIGYIVIRATLQPEVAPSYQVTRVPITQRLNDAALYLVPPICIVFMIIGLIFFGTATPTEAAAIGTFLTFVLAMIYRKLNWQVLVKGVSSAMQLSVMILIILTGSAAFSQLLSFSGATSAITNLAGDMPVHPLLLLIMMQLIVMFLGMFIEQTSIVLVTIPIFLPIVHQMGWDPIWFGIIMMVNLEMATITPPFGLSLFVMKGIAPRNTTMGDIYRAAIPFIIINMILMGLMIAMPDLVLWLPNQMK</sequence>
<dbReference type="PANTHER" id="PTHR33362:SF5">
    <property type="entry name" value="C4-DICARBOXYLATE TRAP TRANSPORTER LARGE PERMEASE PROTEIN DCTM"/>
    <property type="match status" value="1"/>
</dbReference>
<feature type="transmembrane region" description="Helical" evidence="7">
    <location>
        <begin position="323"/>
        <end position="353"/>
    </location>
</feature>
<evidence type="ECO:0000256" key="1">
    <source>
        <dbReference type="ARBA" id="ARBA00004429"/>
    </source>
</evidence>
<dbReference type="InterPro" id="IPR010656">
    <property type="entry name" value="DctM"/>
</dbReference>
<accession>A0AAC9FD38</accession>
<keyword evidence="4 7" id="KW-0812">Transmembrane</keyword>
<protein>
    <recommendedName>
        <fullName evidence="7">TRAP transporter large permease protein</fullName>
    </recommendedName>
</protein>
<keyword evidence="6 7" id="KW-0472">Membrane</keyword>
<comment type="similarity">
    <text evidence="7">Belongs to the TRAP transporter large permease family.</text>
</comment>
<reference evidence="10 12" key="2">
    <citation type="submission" date="2020-08" db="EMBL/GenBank/DDBJ databases">
        <title>Genomic Encyclopedia of Type Strains, Phase IV (KMG-IV): sequencing the most valuable type-strain genomes for metagenomic binning, comparative biology and taxonomic classification.</title>
        <authorList>
            <person name="Goeker M."/>
        </authorList>
    </citation>
    <scope>NUCLEOTIDE SEQUENCE [LARGE SCALE GENOMIC DNA]</scope>
    <source>
        <strain evidence="10 12">DSM 10368</strain>
    </source>
</reference>
<feature type="transmembrane region" description="Helical" evidence="7">
    <location>
        <begin position="223"/>
        <end position="245"/>
    </location>
</feature>
<evidence type="ECO:0000259" key="8">
    <source>
        <dbReference type="Pfam" id="PF06808"/>
    </source>
</evidence>
<evidence type="ECO:0000313" key="9">
    <source>
        <dbReference type="EMBL" id="AMS40080.1"/>
    </source>
</evidence>
<dbReference type="GO" id="GO:0022857">
    <property type="term" value="F:transmembrane transporter activity"/>
    <property type="evidence" value="ECO:0007669"/>
    <property type="project" value="UniProtKB-UniRule"/>
</dbReference>
<keyword evidence="3 7" id="KW-0997">Cell inner membrane</keyword>
<dbReference type="EMBL" id="JACICB010000039">
    <property type="protein sequence ID" value="MBB3709980.1"/>
    <property type="molecule type" value="Genomic_DNA"/>
</dbReference>
<evidence type="ECO:0000256" key="2">
    <source>
        <dbReference type="ARBA" id="ARBA00022475"/>
    </source>
</evidence>
<name>A0AAC9FD38_AMIAI</name>
<keyword evidence="12" id="KW-1185">Reference proteome</keyword>
<reference evidence="9 11" key="1">
    <citation type="submission" date="2016-03" db="EMBL/GenBank/DDBJ databases">
        <title>Complete genome of Aminobacter aminovorans KCTC 2477.</title>
        <authorList>
            <person name="Kim K.M."/>
        </authorList>
    </citation>
    <scope>NUCLEOTIDE SEQUENCE [LARGE SCALE GENOMIC DNA]</scope>
    <source>
        <strain evidence="9 11">KCTC 2477</strain>
    </source>
</reference>
<dbReference type="Proteomes" id="UP000577697">
    <property type="component" value="Unassembled WGS sequence"/>
</dbReference>
<feature type="transmembrane region" description="Helical" evidence="7">
    <location>
        <begin position="365"/>
        <end position="384"/>
    </location>
</feature>
<gene>
    <name evidence="9" type="ORF">AA2016_1143</name>
    <name evidence="10" type="ORF">FHS67_006340</name>
</gene>
<dbReference type="InterPro" id="IPR004681">
    <property type="entry name" value="TRAP_DctM"/>
</dbReference>
<evidence type="ECO:0000256" key="6">
    <source>
        <dbReference type="ARBA" id="ARBA00023136"/>
    </source>
</evidence>
<dbReference type="Pfam" id="PF06808">
    <property type="entry name" value="DctM"/>
    <property type="match status" value="1"/>
</dbReference>
<keyword evidence="2" id="KW-1003">Cell membrane</keyword>
<evidence type="ECO:0000313" key="10">
    <source>
        <dbReference type="EMBL" id="MBB3709980.1"/>
    </source>
</evidence>
<evidence type="ECO:0000256" key="4">
    <source>
        <dbReference type="ARBA" id="ARBA00022692"/>
    </source>
</evidence>
<evidence type="ECO:0000256" key="7">
    <source>
        <dbReference type="RuleBase" id="RU369079"/>
    </source>
</evidence>
<comment type="subunit">
    <text evidence="7">The complex comprises the extracytoplasmic solute receptor protein and the two transmembrane proteins.</text>
</comment>
<dbReference type="GO" id="GO:0005886">
    <property type="term" value="C:plasma membrane"/>
    <property type="evidence" value="ECO:0007669"/>
    <property type="project" value="UniProtKB-SubCell"/>
</dbReference>
<dbReference type="RefSeq" id="WP_067956326.1">
    <property type="nucleotide sequence ID" value="NZ_CP015005.1"/>
</dbReference>
<feature type="transmembrane region" description="Helical" evidence="7">
    <location>
        <begin position="146"/>
        <end position="170"/>
    </location>
</feature>
<dbReference type="Proteomes" id="UP000075755">
    <property type="component" value="Chromosome"/>
</dbReference>
<proteinExistence type="inferred from homology"/>
<feature type="transmembrane region" description="Helical" evidence="7">
    <location>
        <begin position="404"/>
        <end position="432"/>
    </location>
</feature>
<dbReference type="NCBIfam" id="TIGR00786">
    <property type="entry name" value="dctM"/>
    <property type="match status" value="1"/>
</dbReference>
<comment type="subcellular location">
    <subcellularLocation>
        <location evidence="1 7">Cell inner membrane</location>
        <topology evidence="1 7">Multi-pass membrane protein</topology>
    </subcellularLocation>
</comment>
<keyword evidence="7" id="KW-0813">Transport</keyword>
<feature type="transmembrane region" description="Helical" evidence="7">
    <location>
        <begin position="251"/>
        <end position="269"/>
    </location>
</feature>
<evidence type="ECO:0000313" key="11">
    <source>
        <dbReference type="Proteomes" id="UP000075755"/>
    </source>
</evidence>
<dbReference type="PIRSF" id="PIRSF006066">
    <property type="entry name" value="HI0050"/>
    <property type="match status" value="1"/>
</dbReference>
<feature type="transmembrane region" description="Helical" evidence="7">
    <location>
        <begin position="6"/>
        <end position="39"/>
    </location>
</feature>
<dbReference type="EMBL" id="CP015005">
    <property type="protein sequence ID" value="AMS40080.1"/>
    <property type="molecule type" value="Genomic_DNA"/>
</dbReference>
<dbReference type="KEGG" id="aak:AA2016_1143"/>
<dbReference type="PANTHER" id="PTHR33362">
    <property type="entry name" value="SIALIC ACID TRAP TRANSPORTER PERMEASE PROTEIN SIAT-RELATED"/>
    <property type="match status" value="1"/>
</dbReference>
<feature type="transmembrane region" description="Helical" evidence="7">
    <location>
        <begin position="101"/>
        <end position="125"/>
    </location>
</feature>
<feature type="transmembrane region" description="Helical" evidence="7">
    <location>
        <begin position="176"/>
        <end position="197"/>
    </location>
</feature>
<evidence type="ECO:0000313" key="12">
    <source>
        <dbReference type="Proteomes" id="UP000577697"/>
    </source>
</evidence>
<comment type="function">
    <text evidence="7">Part of the tripartite ATP-independent periplasmic (TRAP) transport system.</text>
</comment>
<feature type="transmembrane region" description="Helical" evidence="7">
    <location>
        <begin position="281"/>
        <end position="303"/>
    </location>
</feature>